<evidence type="ECO:0000313" key="3">
    <source>
        <dbReference type="Proteomes" id="UP000199420"/>
    </source>
</evidence>
<dbReference type="OrthoDB" id="5698243at2"/>
<feature type="transmembrane region" description="Helical" evidence="1">
    <location>
        <begin position="188"/>
        <end position="208"/>
    </location>
</feature>
<evidence type="ECO:0000256" key="1">
    <source>
        <dbReference type="SAM" id="Phobius"/>
    </source>
</evidence>
<feature type="transmembrane region" description="Helical" evidence="1">
    <location>
        <begin position="89"/>
        <end position="109"/>
    </location>
</feature>
<dbReference type="Proteomes" id="UP000199420">
    <property type="component" value="Unassembled WGS sequence"/>
</dbReference>
<protein>
    <submittedName>
        <fullName evidence="2">Uncharacterized protein</fullName>
    </submittedName>
</protein>
<gene>
    <name evidence="2" type="ORF">SAMN04487997_0418</name>
</gene>
<feature type="transmembrane region" description="Helical" evidence="1">
    <location>
        <begin position="115"/>
        <end position="138"/>
    </location>
</feature>
<dbReference type="EMBL" id="FNYC01000001">
    <property type="protein sequence ID" value="SEI39546.1"/>
    <property type="molecule type" value="Genomic_DNA"/>
</dbReference>
<name>A0A1H6QCG9_9GAMM</name>
<proteinExistence type="predicted"/>
<dbReference type="RefSeq" id="WP_091332901.1">
    <property type="nucleotide sequence ID" value="NZ_FNYC01000001.1"/>
</dbReference>
<keyword evidence="1" id="KW-0812">Transmembrane</keyword>
<reference evidence="2 3" key="1">
    <citation type="submission" date="2016-10" db="EMBL/GenBank/DDBJ databases">
        <authorList>
            <person name="de Groot N.N."/>
        </authorList>
    </citation>
    <scope>NUCLEOTIDE SEQUENCE [LARGE SCALE GENOMIC DNA]</scope>
    <source>
        <strain evidence="2 3">DSM 26515</strain>
    </source>
</reference>
<dbReference type="STRING" id="529704.SAMN02927913_0333"/>
<feature type="transmembrane region" description="Helical" evidence="1">
    <location>
        <begin position="159"/>
        <end position="182"/>
    </location>
</feature>
<evidence type="ECO:0000313" key="2">
    <source>
        <dbReference type="EMBL" id="SEI39546.1"/>
    </source>
</evidence>
<sequence>MPHVATIAVDTPFAKRLRQGFGYPLRGGALATCVALALAHYVALLPAFIGLLGGALVWTATWRYAADCMRHTAHGYADPPDVGIDGDDAAGWALTAIHLLAIACGVLAGTFARSLLWPVVMVFALILPAMDMTLAFDANLALALNPKHLARVVSGFGRAYLAPVAINLLLGLLVVLASVAPALLPKLLALPLFAFAYTYLSVLAFHLMGGMLHQRREHFGIEAQAEALANAAGQDEDSRLAAQARELATHDPQAALHVLAGRLQDRAAPPVLHEAYRELLKQQHLREALLVHGQLWIAALVAGGQARRALRVMQECTELDPAFLPDDPGNAENLAESAARHGMNRMAVRLCRGFLKAWPHDTRAPGVALLGARLLGGPLSQPAEALVLLGRFGAIHPDHPLRAEIDTLAAKLRQAAGAP</sequence>
<keyword evidence="1" id="KW-1133">Transmembrane helix</keyword>
<organism evidence="2 3">
    <name type="scientific">Frateuria terrea</name>
    <dbReference type="NCBI Taxonomy" id="529704"/>
    <lineage>
        <taxon>Bacteria</taxon>
        <taxon>Pseudomonadati</taxon>
        <taxon>Pseudomonadota</taxon>
        <taxon>Gammaproteobacteria</taxon>
        <taxon>Lysobacterales</taxon>
        <taxon>Rhodanobacteraceae</taxon>
        <taxon>Frateuria</taxon>
    </lineage>
</organism>
<keyword evidence="3" id="KW-1185">Reference proteome</keyword>
<dbReference type="AlphaFoldDB" id="A0A1H6QCG9"/>
<keyword evidence="1" id="KW-0472">Membrane</keyword>
<accession>A0A1H6QCG9</accession>